<comment type="similarity">
    <text evidence="1 4">Belongs to the universal ribosomal protein uL13 family.</text>
</comment>
<dbReference type="GO" id="GO:0005762">
    <property type="term" value="C:mitochondrial large ribosomal subunit"/>
    <property type="evidence" value="ECO:0007669"/>
    <property type="project" value="TreeGrafter"/>
</dbReference>
<dbReference type="eggNOG" id="KOG3203">
    <property type="taxonomic scope" value="Eukaryota"/>
</dbReference>
<sequence length="125" mass="13892">LEGLRLRLVDAKGQVVGRLASQIATILQGKDKPTYRPNADDGDVVVVVNAGEVELTGRKWDQKLYRWHTGYPGGLKERTAKQMAAKKPDAVLRGAVLGMLPKNNLRRSMARKLRIFAGERHTFEG</sequence>
<dbReference type="InterPro" id="IPR023563">
    <property type="entry name" value="Ribosomal_uL13_CS"/>
</dbReference>
<gene>
    <name evidence="5" type="ORF">CHLNCDRAFT_19927</name>
</gene>
<keyword evidence="3 4" id="KW-0687">Ribonucleoprotein</keyword>
<dbReference type="InterPro" id="IPR036899">
    <property type="entry name" value="Ribosomal_uL13_sf"/>
</dbReference>
<evidence type="ECO:0000256" key="4">
    <source>
        <dbReference type="RuleBase" id="RU003877"/>
    </source>
</evidence>
<dbReference type="OMA" id="HKPIYTP"/>
<dbReference type="Gene3D" id="3.90.1180.10">
    <property type="entry name" value="Ribosomal protein L13"/>
    <property type="match status" value="1"/>
</dbReference>
<evidence type="ECO:0000256" key="3">
    <source>
        <dbReference type="ARBA" id="ARBA00023274"/>
    </source>
</evidence>
<dbReference type="InParanoid" id="E1Z709"/>
<dbReference type="CDD" id="cd00392">
    <property type="entry name" value="Ribosomal_L13"/>
    <property type="match status" value="1"/>
</dbReference>
<dbReference type="KEGG" id="cvr:CHLNCDRAFT_19927"/>
<dbReference type="FunCoup" id="E1Z709">
    <property type="interactions" value="1303"/>
</dbReference>
<proteinExistence type="inferred from homology"/>
<dbReference type="PROSITE" id="PS00783">
    <property type="entry name" value="RIBOSOMAL_L13"/>
    <property type="match status" value="1"/>
</dbReference>
<reference evidence="5 6" key="1">
    <citation type="journal article" date="2010" name="Plant Cell">
        <title>The Chlorella variabilis NC64A genome reveals adaptation to photosymbiosis, coevolution with viruses, and cryptic sex.</title>
        <authorList>
            <person name="Blanc G."/>
            <person name="Duncan G."/>
            <person name="Agarkova I."/>
            <person name="Borodovsky M."/>
            <person name="Gurnon J."/>
            <person name="Kuo A."/>
            <person name="Lindquist E."/>
            <person name="Lucas S."/>
            <person name="Pangilinan J."/>
            <person name="Polle J."/>
            <person name="Salamov A."/>
            <person name="Terry A."/>
            <person name="Yamada T."/>
            <person name="Dunigan D.D."/>
            <person name="Grigoriev I.V."/>
            <person name="Claverie J.M."/>
            <person name="Van Etten J.L."/>
        </authorList>
    </citation>
    <scope>NUCLEOTIDE SEQUENCE [LARGE SCALE GENOMIC DNA]</scope>
    <source>
        <strain evidence="5 6">NC64A</strain>
    </source>
</reference>
<dbReference type="PANTHER" id="PTHR11545">
    <property type="entry name" value="RIBOSOMAL PROTEIN L13"/>
    <property type="match status" value="1"/>
</dbReference>
<feature type="non-terminal residue" evidence="5">
    <location>
        <position position="125"/>
    </location>
</feature>
<dbReference type="STRING" id="554065.E1Z709"/>
<dbReference type="InterPro" id="IPR005823">
    <property type="entry name" value="Ribosomal_uL13_bac-type"/>
</dbReference>
<dbReference type="NCBIfam" id="TIGR01066">
    <property type="entry name" value="rplM_bact"/>
    <property type="match status" value="1"/>
</dbReference>
<keyword evidence="2 4" id="KW-0689">Ribosomal protein</keyword>
<dbReference type="PANTHER" id="PTHR11545:SF2">
    <property type="entry name" value="LARGE RIBOSOMAL SUBUNIT PROTEIN UL13M"/>
    <property type="match status" value="1"/>
</dbReference>
<feature type="non-terminal residue" evidence="5">
    <location>
        <position position="1"/>
    </location>
</feature>
<dbReference type="PIRSF" id="PIRSF002181">
    <property type="entry name" value="Ribosomal_L13"/>
    <property type="match status" value="1"/>
</dbReference>
<evidence type="ECO:0000256" key="2">
    <source>
        <dbReference type="ARBA" id="ARBA00022980"/>
    </source>
</evidence>
<dbReference type="GO" id="GO:0003729">
    <property type="term" value="F:mRNA binding"/>
    <property type="evidence" value="ECO:0007669"/>
    <property type="project" value="TreeGrafter"/>
</dbReference>
<evidence type="ECO:0000313" key="5">
    <source>
        <dbReference type="EMBL" id="EFN58737.1"/>
    </source>
</evidence>
<dbReference type="GO" id="GO:0003735">
    <property type="term" value="F:structural constituent of ribosome"/>
    <property type="evidence" value="ECO:0007669"/>
    <property type="project" value="InterPro"/>
</dbReference>
<dbReference type="GO" id="GO:0017148">
    <property type="term" value="P:negative regulation of translation"/>
    <property type="evidence" value="ECO:0007669"/>
    <property type="project" value="TreeGrafter"/>
</dbReference>
<dbReference type="RefSeq" id="XP_005850839.1">
    <property type="nucleotide sequence ID" value="XM_005850777.1"/>
</dbReference>
<protein>
    <recommendedName>
        <fullName evidence="7">50S ribosomal protein L13</fullName>
    </recommendedName>
</protein>
<dbReference type="HAMAP" id="MF_01366">
    <property type="entry name" value="Ribosomal_uL13"/>
    <property type="match status" value="1"/>
</dbReference>
<accession>E1Z709</accession>
<evidence type="ECO:0000313" key="6">
    <source>
        <dbReference type="Proteomes" id="UP000008141"/>
    </source>
</evidence>
<dbReference type="Proteomes" id="UP000008141">
    <property type="component" value="Unassembled WGS sequence"/>
</dbReference>
<evidence type="ECO:0000256" key="1">
    <source>
        <dbReference type="ARBA" id="ARBA00006227"/>
    </source>
</evidence>
<evidence type="ECO:0008006" key="7">
    <source>
        <dbReference type="Google" id="ProtNLM"/>
    </source>
</evidence>
<dbReference type="GeneID" id="17358353"/>
<keyword evidence="6" id="KW-1185">Reference proteome</keyword>
<dbReference type="InterPro" id="IPR005822">
    <property type="entry name" value="Ribosomal_uL13"/>
</dbReference>
<dbReference type="AlphaFoldDB" id="E1Z709"/>
<name>E1Z709_CHLVA</name>
<dbReference type="OrthoDB" id="274622at2759"/>
<dbReference type="Pfam" id="PF00572">
    <property type="entry name" value="Ribosomal_L13"/>
    <property type="match status" value="1"/>
</dbReference>
<dbReference type="GO" id="GO:0006412">
    <property type="term" value="P:translation"/>
    <property type="evidence" value="ECO:0007669"/>
    <property type="project" value="InterPro"/>
</dbReference>
<dbReference type="EMBL" id="GL433837">
    <property type="protein sequence ID" value="EFN58737.1"/>
    <property type="molecule type" value="Genomic_DNA"/>
</dbReference>
<organism evidence="6">
    <name type="scientific">Chlorella variabilis</name>
    <name type="common">Green alga</name>
    <dbReference type="NCBI Taxonomy" id="554065"/>
    <lineage>
        <taxon>Eukaryota</taxon>
        <taxon>Viridiplantae</taxon>
        <taxon>Chlorophyta</taxon>
        <taxon>core chlorophytes</taxon>
        <taxon>Trebouxiophyceae</taxon>
        <taxon>Chlorellales</taxon>
        <taxon>Chlorellaceae</taxon>
        <taxon>Chlorella clade</taxon>
        <taxon>Chlorella</taxon>
    </lineage>
</organism>
<dbReference type="SUPFAM" id="SSF52161">
    <property type="entry name" value="Ribosomal protein L13"/>
    <property type="match status" value="1"/>
</dbReference>